<dbReference type="InterPro" id="IPR001123">
    <property type="entry name" value="LeuE-type"/>
</dbReference>
<dbReference type="OrthoDB" id="9784202at2"/>
<keyword evidence="2" id="KW-1003">Cell membrane</keyword>
<feature type="transmembrane region" description="Helical" evidence="6">
    <location>
        <begin position="118"/>
        <end position="136"/>
    </location>
</feature>
<dbReference type="PANTHER" id="PTHR30086:SF20">
    <property type="entry name" value="ARGININE EXPORTER PROTEIN ARGO-RELATED"/>
    <property type="match status" value="1"/>
</dbReference>
<organism evidence="7 8">
    <name type="scientific">Arcticibacter pallidicorallinus</name>
    <dbReference type="NCBI Taxonomy" id="1259464"/>
    <lineage>
        <taxon>Bacteria</taxon>
        <taxon>Pseudomonadati</taxon>
        <taxon>Bacteroidota</taxon>
        <taxon>Sphingobacteriia</taxon>
        <taxon>Sphingobacteriales</taxon>
        <taxon>Sphingobacteriaceae</taxon>
        <taxon>Arcticibacter</taxon>
    </lineage>
</organism>
<sequence>MAFNIVKYAGAAYLIYLGISKLILSESLVQQKENIPLASLRKTFTSAVLTNTLNPKVAIFFLAFFPQFLEPAYLHSAKSFILLGTTYAMIGFLWFIMLTVFAGSFSPKLNGNPVLSKWLNRFSAMAFILMGVKIAFTKK</sequence>
<accession>A0A2T0U5L3</accession>
<dbReference type="AlphaFoldDB" id="A0A2T0U5L3"/>
<dbReference type="Pfam" id="PF01810">
    <property type="entry name" value="LysE"/>
    <property type="match status" value="1"/>
</dbReference>
<keyword evidence="3 6" id="KW-0812">Transmembrane</keyword>
<feature type="transmembrane region" description="Helical" evidence="6">
    <location>
        <begin position="80"/>
        <end position="106"/>
    </location>
</feature>
<keyword evidence="8" id="KW-1185">Reference proteome</keyword>
<evidence type="ECO:0000256" key="4">
    <source>
        <dbReference type="ARBA" id="ARBA00022989"/>
    </source>
</evidence>
<evidence type="ECO:0000313" key="8">
    <source>
        <dbReference type="Proteomes" id="UP000238034"/>
    </source>
</evidence>
<reference evidence="7 8" key="1">
    <citation type="submission" date="2018-03" db="EMBL/GenBank/DDBJ databases">
        <title>Genomic Encyclopedia of Type Strains, Phase III (KMG-III): the genomes of soil and plant-associated and newly described type strains.</title>
        <authorList>
            <person name="Whitman W."/>
        </authorList>
    </citation>
    <scope>NUCLEOTIDE SEQUENCE [LARGE SCALE GENOMIC DNA]</scope>
    <source>
        <strain evidence="7 8">CGMCC 1.9313</strain>
    </source>
</reference>
<protein>
    <submittedName>
        <fullName evidence="7">LysE type translocator</fullName>
    </submittedName>
</protein>
<dbReference type="Proteomes" id="UP000238034">
    <property type="component" value="Unassembled WGS sequence"/>
</dbReference>
<comment type="caution">
    <text evidence="7">The sequence shown here is derived from an EMBL/GenBank/DDBJ whole genome shotgun (WGS) entry which is preliminary data.</text>
</comment>
<keyword evidence="4 6" id="KW-1133">Transmembrane helix</keyword>
<evidence type="ECO:0000256" key="3">
    <source>
        <dbReference type="ARBA" id="ARBA00022692"/>
    </source>
</evidence>
<dbReference type="GO" id="GO:0015171">
    <property type="term" value="F:amino acid transmembrane transporter activity"/>
    <property type="evidence" value="ECO:0007669"/>
    <property type="project" value="TreeGrafter"/>
</dbReference>
<name>A0A2T0U5L3_9SPHI</name>
<gene>
    <name evidence="7" type="ORF">B0I27_104223</name>
</gene>
<dbReference type="EMBL" id="PVTH01000004">
    <property type="protein sequence ID" value="PRY53213.1"/>
    <property type="molecule type" value="Genomic_DNA"/>
</dbReference>
<comment type="subcellular location">
    <subcellularLocation>
        <location evidence="1">Cell membrane</location>
        <topology evidence="1">Multi-pass membrane protein</topology>
    </subcellularLocation>
</comment>
<proteinExistence type="predicted"/>
<keyword evidence="5 6" id="KW-0472">Membrane</keyword>
<evidence type="ECO:0000256" key="1">
    <source>
        <dbReference type="ARBA" id="ARBA00004651"/>
    </source>
</evidence>
<evidence type="ECO:0000256" key="6">
    <source>
        <dbReference type="SAM" id="Phobius"/>
    </source>
</evidence>
<evidence type="ECO:0000256" key="2">
    <source>
        <dbReference type="ARBA" id="ARBA00022475"/>
    </source>
</evidence>
<evidence type="ECO:0000313" key="7">
    <source>
        <dbReference type="EMBL" id="PRY53213.1"/>
    </source>
</evidence>
<dbReference type="PANTHER" id="PTHR30086">
    <property type="entry name" value="ARGININE EXPORTER PROTEIN ARGO"/>
    <property type="match status" value="1"/>
</dbReference>
<dbReference type="GO" id="GO:0005886">
    <property type="term" value="C:plasma membrane"/>
    <property type="evidence" value="ECO:0007669"/>
    <property type="project" value="UniProtKB-SubCell"/>
</dbReference>
<evidence type="ECO:0000256" key="5">
    <source>
        <dbReference type="ARBA" id="ARBA00023136"/>
    </source>
</evidence>